<comment type="subunit">
    <text evidence="7">Consists of a catalytic RNA component (M1 or rnpB) and a protein subunit.</text>
</comment>
<comment type="similarity">
    <text evidence="7">Belongs to the RnpA family.</text>
</comment>
<keyword evidence="3 7" id="KW-0540">Nuclease</keyword>
<dbReference type="AlphaFoldDB" id="A0A0P0GJK2"/>
<dbReference type="GO" id="GO:0042781">
    <property type="term" value="F:3'-tRNA processing endoribonuclease activity"/>
    <property type="evidence" value="ECO:0007669"/>
    <property type="project" value="TreeGrafter"/>
</dbReference>
<organism evidence="9 12">
    <name type="scientific">Bacteroides cellulosilyticus</name>
    <dbReference type="NCBI Taxonomy" id="246787"/>
    <lineage>
        <taxon>Bacteria</taxon>
        <taxon>Pseudomonadati</taxon>
        <taxon>Bacteroidota</taxon>
        <taxon>Bacteroidia</taxon>
        <taxon>Bacteroidales</taxon>
        <taxon>Bacteroidaceae</taxon>
        <taxon>Bacteroides</taxon>
    </lineage>
</organism>
<evidence type="ECO:0000313" key="12">
    <source>
        <dbReference type="Proteomes" id="UP000061809"/>
    </source>
</evidence>
<dbReference type="GO" id="GO:0030677">
    <property type="term" value="C:ribonuclease P complex"/>
    <property type="evidence" value="ECO:0007669"/>
    <property type="project" value="TreeGrafter"/>
</dbReference>
<reference evidence="10 13" key="2">
    <citation type="journal article" date="2019" name="Nat. Med.">
        <title>A library of human gut bacterial isolates paired with longitudinal multiomics data enables mechanistic microbiome research.</title>
        <authorList>
            <person name="Poyet M."/>
            <person name="Groussin M."/>
            <person name="Gibbons S.M."/>
            <person name="Avila-Pacheco J."/>
            <person name="Jiang X."/>
            <person name="Kearney S.M."/>
            <person name="Perrotta A.R."/>
            <person name="Berdy B."/>
            <person name="Zhao S."/>
            <person name="Lieberman T.D."/>
            <person name="Swanson P.K."/>
            <person name="Smith M."/>
            <person name="Roesemann S."/>
            <person name="Alexander J.E."/>
            <person name="Rich S.A."/>
            <person name="Livny J."/>
            <person name="Vlamakis H."/>
            <person name="Clish C."/>
            <person name="Bullock K."/>
            <person name="Deik A."/>
            <person name="Scott J."/>
            <person name="Pierce K.A."/>
            <person name="Xavier R.J."/>
            <person name="Alm E.J."/>
        </authorList>
    </citation>
    <scope>NUCLEOTIDE SEQUENCE [LARGE SCALE GENOMIC DNA]</scope>
    <source>
        <strain evidence="10 13">BIOML-A7</strain>
    </source>
</reference>
<evidence type="ECO:0000256" key="3">
    <source>
        <dbReference type="ARBA" id="ARBA00022722"/>
    </source>
</evidence>
<evidence type="ECO:0000256" key="4">
    <source>
        <dbReference type="ARBA" id="ARBA00022759"/>
    </source>
</evidence>
<dbReference type="InterPro" id="IPR014721">
    <property type="entry name" value="Ribsml_uS5_D2-typ_fold_subgr"/>
</dbReference>
<gene>
    <name evidence="7 10" type="primary">rnpA</name>
    <name evidence="9" type="ORF">BcellWH2_02920</name>
    <name evidence="10" type="ORF">F2Y86_02400</name>
    <name evidence="11" type="ORF">PZH42_01775</name>
</gene>
<dbReference type="GO" id="GO:0004526">
    <property type="term" value="F:ribonuclease P activity"/>
    <property type="evidence" value="ECO:0007669"/>
    <property type="project" value="UniProtKB-UniRule"/>
</dbReference>
<name>A0A0P0GJK2_9BACE</name>
<dbReference type="RefSeq" id="WP_022208865.1">
    <property type="nucleotide sequence ID" value="NZ_CAXKYC010000001.1"/>
</dbReference>
<dbReference type="EMBL" id="JARFID010000001">
    <property type="protein sequence ID" value="MDE8692825.1"/>
    <property type="molecule type" value="Genomic_DNA"/>
</dbReference>
<dbReference type="PROSITE" id="PS00648">
    <property type="entry name" value="RIBONUCLEASE_P"/>
    <property type="match status" value="1"/>
</dbReference>
<accession>A0A0P0GJK2</accession>
<evidence type="ECO:0000313" key="10">
    <source>
        <dbReference type="EMBL" id="KAA5410758.1"/>
    </source>
</evidence>
<dbReference type="PATRIC" id="fig|246787.4.peg.3018"/>
<dbReference type="Pfam" id="PF00825">
    <property type="entry name" value="Ribonuclease_P"/>
    <property type="match status" value="1"/>
</dbReference>
<reference evidence="9 12" key="1">
    <citation type="journal article" date="2015" name="Science">
        <title>Genetic determinants of in vivo fitness and diet responsiveness in multiple human gut Bacteroides.</title>
        <authorList>
            <person name="Wu M."/>
            <person name="McNulty N.P."/>
            <person name="Rodionov D.A."/>
            <person name="Khoroshkin M.S."/>
            <person name="Griffin N.W."/>
            <person name="Cheng J."/>
            <person name="Latreille P."/>
            <person name="Kerstetter R.A."/>
            <person name="Terrapon N."/>
            <person name="Henrissat B."/>
            <person name="Osterman A.L."/>
            <person name="Gordon J.I."/>
        </authorList>
    </citation>
    <scope>NUCLEOTIDE SEQUENCE [LARGE SCALE GENOMIC DNA]</scope>
    <source>
        <strain evidence="9 12">WH2</strain>
    </source>
</reference>
<protein>
    <recommendedName>
        <fullName evidence="7 8">Ribonuclease P protein component</fullName>
        <shortName evidence="7">RNase P protein</shortName>
        <shortName evidence="7">RNaseP protein</shortName>
        <ecNumber evidence="7 8">3.1.26.5</ecNumber>
    </recommendedName>
    <alternativeName>
        <fullName evidence="7">Protein C5</fullName>
    </alternativeName>
</protein>
<dbReference type="PANTHER" id="PTHR33992">
    <property type="entry name" value="RIBONUCLEASE P PROTEIN COMPONENT"/>
    <property type="match status" value="1"/>
</dbReference>
<proteinExistence type="inferred from homology"/>
<dbReference type="GO" id="GO:0000049">
    <property type="term" value="F:tRNA binding"/>
    <property type="evidence" value="ECO:0007669"/>
    <property type="project" value="UniProtKB-UniRule"/>
</dbReference>
<dbReference type="EC" id="3.1.26.5" evidence="7 8"/>
<evidence type="ECO:0000256" key="6">
    <source>
        <dbReference type="ARBA" id="ARBA00022884"/>
    </source>
</evidence>
<evidence type="ECO:0000313" key="13">
    <source>
        <dbReference type="Proteomes" id="UP000325055"/>
    </source>
</evidence>
<evidence type="ECO:0000313" key="11">
    <source>
        <dbReference type="EMBL" id="MDE8692825.1"/>
    </source>
</evidence>
<comment type="catalytic activity">
    <reaction evidence="7">
        <text>Endonucleolytic cleavage of RNA, removing 5'-extranucleotides from tRNA precursor.</text>
        <dbReference type="EC" id="3.1.26.5"/>
    </reaction>
</comment>
<dbReference type="NCBIfam" id="NF002509">
    <property type="entry name" value="PRK01903.1-4"/>
    <property type="match status" value="1"/>
</dbReference>
<evidence type="ECO:0000256" key="8">
    <source>
        <dbReference type="NCBIfam" id="TIGR00188"/>
    </source>
</evidence>
<dbReference type="InterPro" id="IPR000100">
    <property type="entry name" value="RNase_P"/>
</dbReference>
<sequence length="150" mass="16954">MLNTLHKSERLDKKKVIDKMFSGGARSFSVFPLRVVYLPVEELEAPVSILVSVSKRRFKRAVKRNRVKRQIREAYRKNKHGLLQTLQDEGRQLAVAFIYLSDRLVDSLEIEERMKVALARITEKVLADVAVQKAGENATSAEKTGSAGQS</sequence>
<comment type="function">
    <text evidence="1 7">RNaseP catalyzes the removal of the 5'-leader sequence from pre-tRNA to produce the mature 5'-terminus. It can also cleave other RNA substrates such as 4.5S RNA. The protein component plays an auxiliary but essential role in vivo by binding to the 5'-leader sequence and broadening the substrate specificity of the ribozyme.</text>
</comment>
<dbReference type="EMBL" id="VVYW01000002">
    <property type="protein sequence ID" value="KAA5410758.1"/>
    <property type="molecule type" value="Genomic_DNA"/>
</dbReference>
<keyword evidence="5 7" id="KW-0378">Hydrolase</keyword>
<dbReference type="Proteomes" id="UP001221924">
    <property type="component" value="Unassembled WGS sequence"/>
</dbReference>
<dbReference type="InterPro" id="IPR020568">
    <property type="entry name" value="Ribosomal_Su5_D2-typ_SF"/>
</dbReference>
<keyword evidence="6 7" id="KW-0694">RNA-binding</keyword>
<dbReference type="SUPFAM" id="SSF54211">
    <property type="entry name" value="Ribosomal protein S5 domain 2-like"/>
    <property type="match status" value="1"/>
</dbReference>
<dbReference type="NCBIfam" id="TIGR00188">
    <property type="entry name" value="rnpA"/>
    <property type="match status" value="1"/>
</dbReference>
<evidence type="ECO:0000256" key="1">
    <source>
        <dbReference type="ARBA" id="ARBA00002663"/>
    </source>
</evidence>
<dbReference type="Proteomes" id="UP000325055">
    <property type="component" value="Unassembled WGS sequence"/>
</dbReference>
<dbReference type="GeneID" id="66305747"/>
<dbReference type="GO" id="GO:0001682">
    <property type="term" value="P:tRNA 5'-leader removal"/>
    <property type="evidence" value="ECO:0007669"/>
    <property type="project" value="UniProtKB-UniRule"/>
</dbReference>
<dbReference type="EMBL" id="CP012801">
    <property type="protein sequence ID" value="ALJ60159.1"/>
    <property type="molecule type" value="Genomic_DNA"/>
</dbReference>
<evidence type="ECO:0000256" key="7">
    <source>
        <dbReference type="HAMAP-Rule" id="MF_00227"/>
    </source>
</evidence>
<keyword evidence="4 7" id="KW-0255">Endonuclease</keyword>
<evidence type="ECO:0000256" key="5">
    <source>
        <dbReference type="ARBA" id="ARBA00022801"/>
    </source>
</evidence>
<keyword evidence="2 7" id="KW-0819">tRNA processing</keyword>
<dbReference type="HAMAP" id="MF_00227">
    <property type="entry name" value="RNase_P"/>
    <property type="match status" value="1"/>
</dbReference>
<evidence type="ECO:0000313" key="9">
    <source>
        <dbReference type="EMBL" id="ALJ60159.1"/>
    </source>
</evidence>
<dbReference type="PANTHER" id="PTHR33992:SF1">
    <property type="entry name" value="RIBONUCLEASE P PROTEIN COMPONENT"/>
    <property type="match status" value="1"/>
</dbReference>
<reference evidence="11" key="3">
    <citation type="submission" date="2023-03" db="EMBL/GenBank/DDBJ databases">
        <title>DFI Biobank Strains.</title>
        <authorList>
            <person name="Mostad J."/>
            <person name="Paddock L."/>
            <person name="Medina S."/>
            <person name="Waligurski E."/>
            <person name="Barat B."/>
            <person name="Smith R."/>
            <person name="Burgo V."/>
            <person name="Metcalfe C."/>
            <person name="Woodson C."/>
            <person name="Sundararajan A."/>
            <person name="Ramaswamy R."/>
            <person name="Lin H."/>
            <person name="Pamer E.G."/>
        </authorList>
    </citation>
    <scope>NUCLEOTIDE SEQUENCE</scope>
    <source>
        <strain evidence="11">DFI.9.5</strain>
    </source>
</reference>
<dbReference type="KEGG" id="bcel:BcellWH2_02920"/>
<evidence type="ECO:0000256" key="2">
    <source>
        <dbReference type="ARBA" id="ARBA00022694"/>
    </source>
</evidence>
<dbReference type="InterPro" id="IPR020539">
    <property type="entry name" value="RNase_P_CS"/>
</dbReference>
<dbReference type="Proteomes" id="UP000061809">
    <property type="component" value="Chromosome"/>
</dbReference>
<dbReference type="Gene3D" id="3.30.230.10">
    <property type="match status" value="1"/>
</dbReference>